<gene>
    <name evidence="2" type="ORF">PHYPSEUDO_000726</name>
</gene>
<comment type="caution">
    <text evidence="2">The sequence shown here is derived from an EMBL/GenBank/DDBJ whole genome shotgun (WGS) entry which is preliminary data.</text>
</comment>
<proteinExistence type="predicted"/>
<organism evidence="2 3">
    <name type="scientific">Phytophthora pseudosyringae</name>
    <dbReference type="NCBI Taxonomy" id="221518"/>
    <lineage>
        <taxon>Eukaryota</taxon>
        <taxon>Sar</taxon>
        <taxon>Stramenopiles</taxon>
        <taxon>Oomycota</taxon>
        <taxon>Peronosporomycetes</taxon>
        <taxon>Peronosporales</taxon>
        <taxon>Peronosporaceae</taxon>
        <taxon>Phytophthora</taxon>
    </lineage>
</organism>
<reference evidence="2" key="1">
    <citation type="submission" date="2021-02" db="EMBL/GenBank/DDBJ databases">
        <authorList>
            <person name="Palmer J.M."/>
        </authorList>
    </citation>
    <scope>NUCLEOTIDE SEQUENCE</scope>
    <source>
        <strain evidence="2">SCRP734</strain>
    </source>
</reference>
<feature type="region of interest" description="Disordered" evidence="1">
    <location>
        <begin position="48"/>
        <end position="67"/>
    </location>
</feature>
<accession>A0A8T1W0K6</accession>
<dbReference type="EMBL" id="JAGDFM010000109">
    <property type="protein sequence ID" value="KAG7386058.1"/>
    <property type="molecule type" value="Genomic_DNA"/>
</dbReference>
<keyword evidence="3" id="KW-1185">Reference proteome</keyword>
<dbReference type="Proteomes" id="UP000694044">
    <property type="component" value="Unassembled WGS sequence"/>
</dbReference>
<protein>
    <submittedName>
        <fullName evidence="2">Uncharacterized protein</fullName>
    </submittedName>
</protein>
<evidence type="ECO:0000313" key="2">
    <source>
        <dbReference type="EMBL" id="KAG7386058.1"/>
    </source>
</evidence>
<name>A0A8T1W0K6_9STRA</name>
<evidence type="ECO:0000313" key="3">
    <source>
        <dbReference type="Proteomes" id="UP000694044"/>
    </source>
</evidence>
<dbReference type="AlphaFoldDB" id="A0A8T1W0K6"/>
<sequence length="103" mass="10632">MPTAREIRVAQLTAASTRAAPTVNPEGATPKAFEDAIIRLTQSTNMRAAAAPAMPAQPTAAPQPTEADAINEESVQVVLGRITSLENAVAVIPTGGVEVESVR</sequence>
<evidence type="ECO:0000256" key="1">
    <source>
        <dbReference type="SAM" id="MobiDB-lite"/>
    </source>
</evidence>